<name>A0ABV5HPQ4_9VIBR</name>
<reference evidence="2 3" key="1">
    <citation type="submission" date="2024-09" db="EMBL/GenBank/DDBJ databases">
        <authorList>
            <person name="Sun Q."/>
            <person name="Mori K."/>
        </authorList>
    </citation>
    <scope>NUCLEOTIDE SEQUENCE [LARGE SCALE GENOMIC DNA]</scope>
    <source>
        <strain evidence="2 3">CECT 8064</strain>
    </source>
</reference>
<protein>
    <recommendedName>
        <fullName evidence="4">Phosphate ABC transporter substrate-binding protein</fullName>
    </recommendedName>
</protein>
<dbReference type="Gene3D" id="3.40.190.10">
    <property type="entry name" value="Periplasmic binding protein-like II"/>
    <property type="match status" value="1"/>
</dbReference>
<evidence type="ECO:0008006" key="4">
    <source>
        <dbReference type="Google" id="ProtNLM"/>
    </source>
</evidence>
<feature type="chain" id="PRO_5045257779" description="Phosphate ABC transporter substrate-binding protein" evidence="1">
    <location>
        <begin position="20"/>
        <end position="144"/>
    </location>
</feature>
<dbReference type="RefSeq" id="WP_390194231.1">
    <property type="nucleotide sequence ID" value="NZ_JBHMEP010000004.1"/>
</dbReference>
<feature type="signal peptide" evidence="1">
    <location>
        <begin position="1"/>
        <end position="19"/>
    </location>
</feature>
<accession>A0ABV5HPQ4</accession>
<evidence type="ECO:0000256" key="1">
    <source>
        <dbReference type="SAM" id="SignalP"/>
    </source>
</evidence>
<dbReference type="EMBL" id="JBHMEP010000004">
    <property type="protein sequence ID" value="MFB9136204.1"/>
    <property type="molecule type" value="Genomic_DNA"/>
</dbReference>
<dbReference type="Proteomes" id="UP001589645">
    <property type="component" value="Unassembled WGS sequence"/>
</dbReference>
<comment type="caution">
    <text evidence="2">The sequence shown here is derived from an EMBL/GenBank/DDBJ whole genome shotgun (WGS) entry which is preliminary data.</text>
</comment>
<dbReference type="SUPFAM" id="SSF53850">
    <property type="entry name" value="Periplasmic binding protein-like II"/>
    <property type="match status" value="1"/>
</dbReference>
<keyword evidence="1" id="KW-0732">Signal</keyword>
<evidence type="ECO:0000313" key="3">
    <source>
        <dbReference type="Proteomes" id="UP001589645"/>
    </source>
</evidence>
<organism evidence="2 3">
    <name type="scientific">Vibrio olivae</name>
    <dbReference type="NCBI Taxonomy" id="1243002"/>
    <lineage>
        <taxon>Bacteria</taxon>
        <taxon>Pseudomonadati</taxon>
        <taxon>Pseudomonadota</taxon>
        <taxon>Gammaproteobacteria</taxon>
        <taxon>Vibrionales</taxon>
        <taxon>Vibrionaceae</taxon>
        <taxon>Vibrio</taxon>
    </lineage>
</organism>
<proteinExistence type="predicted"/>
<sequence>MVRICLAFGFLFICHIAFAEHFVVITKNNHIEPLRSNQVKMLYRGRISHLNGIPVKLVDLPDHSPTRQAFYSELLNKTPNQMNVIWARQSFSGKTAAPYELHDDDLQQVLQWLSENPNGVAYFPKSLTPSDVNILYTLNEKGEL</sequence>
<gene>
    <name evidence="2" type="ORF">ACFFUV_14620</name>
</gene>
<keyword evidence="3" id="KW-1185">Reference proteome</keyword>
<evidence type="ECO:0000313" key="2">
    <source>
        <dbReference type="EMBL" id="MFB9136204.1"/>
    </source>
</evidence>